<reference evidence="3" key="1">
    <citation type="submission" date="2015-12" db="EMBL/GenBank/DDBJ databases">
        <title>De novo transcriptome assembly of four potential Pierce s Disease insect vectors from Arizona vineyards.</title>
        <authorList>
            <person name="Tassone E.E."/>
        </authorList>
    </citation>
    <scope>NUCLEOTIDE SEQUENCE</scope>
</reference>
<gene>
    <name evidence="3" type="ORF">g.23821</name>
    <name evidence="4" type="ORF">g.23827</name>
</gene>
<comment type="similarity">
    <text evidence="1">Belongs to the sprouty family.</text>
</comment>
<dbReference type="GO" id="GO:0040037">
    <property type="term" value="P:negative regulation of fibroblast growth factor receptor signaling pathway"/>
    <property type="evidence" value="ECO:0007669"/>
    <property type="project" value="TreeGrafter"/>
</dbReference>
<dbReference type="GO" id="GO:0005829">
    <property type="term" value="C:cytosol"/>
    <property type="evidence" value="ECO:0007669"/>
    <property type="project" value="TreeGrafter"/>
</dbReference>
<dbReference type="EMBL" id="GEDC01030046">
    <property type="protein sequence ID" value="JAS07252.1"/>
    <property type="molecule type" value="Transcribed_RNA"/>
</dbReference>
<evidence type="ECO:0000256" key="1">
    <source>
        <dbReference type="ARBA" id="ARBA00010964"/>
    </source>
</evidence>
<name>A0A1B6C160_9HEMI</name>
<evidence type="ECO:0000313" key="3">
    <source>
        <dbReference type="EMBL" id="JAS07252.1"/>
    </source>
</evidence>
<evidence type="ECO:0000313" key="4">
    <source>
        <dbReference type="EMBL" id="JAS34108.1"/>
    </source>
</evidence>
<protein>
    <submittedName>
        <fullName evidence="3">Uncharacterized protein</fullName>
    </submittedName>
</protein>
<dbReference type="PANTHER" id="PTHR12365">
    <property type="entry name" value="SPROUTY"/>
    <property type="match status" value="1"/>
</dbReference>
<sequence length="198" mass="21601">MLPRNVDVGDDDVFMTLNLPVERGDSRSSSDSSSGRPPLAPPVPAPDPESYSYVQLHPAHDYMYPVVEGEGGSLKKRPQQPALPSKRKERCRHCQEAFSSESNVRGSCPYAPDKVKTSIEAVACVTCARCILYHCTEPEIEPCDDYGSCQGPGCGRRWVALALLSLILPCLWCYPPLRACHFCCVSCGLCGGKHHSSS</sequence>
<dbReference type="PROSITE" id="PS51227">
    <property type="entry name" value="SPR"/>
    <property type="match status" value="1"/>
</dbReference>
<dbReference type="GO" id="GO:0046580">
    <property type="term" value="P:negative regulation of Ras protein signal transduction"/>
    <property type="evidence" value="ECO:0007669"/>
    <property type="project" value="TreeGrafter"/>
</dbReference>
<feature type="region of interest" description="Disordered" evidence="2">
    <location>
        <begin position="18"/>
        <end position="52"/>
    </location>
</feature>
<proteinExistence type="inferred from homology"/>
<dbReference type="EMBL" id="GEDC01003190">
    <property type="protein sequence ID" value="JAS34108.1"/>
    <property type="molecule type" value="Transcribed_RNA"/>
</dbReference>
<dbReference type="InterPro" id="IPR051192">
    <property type="entry name" value="Sprouty_domain"/>
</dbReference>
<dbReference type="Pfam" id="PF05210">
    <property type="entry name" value="Sprouty"/>
    <property type="match status" value="1"/>
</dbReference>
<dbReference type="GO" id="GO:0016020">
    <property type="term" value="C:membrane"/>
    <property type="evidence" value="ECO:0007669"/>
    <property type="project" value="InterPro"/>
</dbReference>
<evidence type="ECO:0000256" key="2">
    <source>
        <dbReference type="SAM" id="MobiDB-lite"/>
    </source>
</evidence>
<dbReference type="AlphaFoldDB" id="A0A1B6C160"/>
<accession>A0A1B6C160</accession>
<feature type="compositionally biased region" description="Pro residues" evidence="2">
    <location>
        <begin position="38"/>
        <end position="47"/>
    </location>
</feature>
<organism evidence="3">
    <name type="scientific">Clastoptera arizonana</name>
    <name type="common">Arizona spittle bug</name>
    <dbReference type="NCBI Taxonomy" id="38151"/>
    <lineage>
        <taxon>Eukaryota</taxon>
        <taxon>Metazoa</taxon>
        <taxon>Ecdysozoa</taxon>
        <taxon>Arthropoda</taxon>
        <taxon>Hexapoda</taxon>
        <taxon>Insecta</taxon>
        <taxon>Pterygota</taxon>
        <taxon>Neoptera</taxon>
        <taxon>Paraneoptera</taxon>
        <taxon>Hemiptera</taxon>
        <taxon>Auchenorrhyncha</taxon>
        <taxon>Cercopoidea</taxon>
        <taxon>Clastopteridae</taxon>
        <taxon>Clastoptera</taxon>
    </lineage>
</organism>
<dbReference type="PANTHER" id="PTHR12365:SF7">
    <property type="entry name" value="PROTEIN SPROUTY"/>
    <property type="match status" value="1"/>
</dbReference>
<dbReference type="InterPro" id="IPR007875">
    <property type="entry name" value="Sprouty"/>
</dbReference>
<dbReference type="GO" id="GO:0048513">
    <property type="term" value="P:animal organ development"/>
    <property type="evidence" value="ECO:0007669"/>
    <property type="project" value="TreeGrafter"/>
</dbReference>